<dbReference type="Proteomes" id="UP000527352">
    <property type="component" value="Unassembled WGS sequence"/>
</dbReference>
<dbReference type="SUPFAM" id="SSF58104">
    <property type="entry name" value="Methyl-accepting chemotaxis protein (MCP) signaling domain"/>
    <property type="match status" value="1"/>
</dbReference>
<comment type="caution">
    <text evidence="7">The sequence shown here is derived from an EMBL/GenBank/DDBJ whole genome shotgun (WGS) entry which is preliminary data.</text>
</comment>
<dbReference type="SMART" id="SM00283">
    <property type="entry name" value="MA"/>
    <property type="match status" value="1"/>
</dbReference>
<feature type="domain" description="Methyl-accepting transducer" evidence="6">
    <location>
        <begin position="67"/>
        <end position="248"/>
    </location>
</feature>
<evidence type="ECO:0000313" key="7">
    <source>
        <dbReference type="EMBL" id="NLQ24940.1"/>
    </source>
</evidence>
<evidence type="ECO:0000256" key="4">
    <source>
        <dbReference type="PROSITE-ProRule" id="PRU00284"/>
    </source>
</evidence>
<dbReference type="Pfam" id="PF13682">
    <property type="entry name" value="CZB"/>
    <property type="match status" value="1"/>
</dbReference>
<dbReference type="EMBL" id="JABAEB010000014">
    <property type="protein sequence ID" value="NLQ24940.1"/>
    <property type="molecule type" value="Genomic_DNA"/>
</dbReference>
<dbReference type="InterPro" id="IPR004089">
    <property type="entry name" value="MCPsignal_dom"/>
</dbReference>
<keyword evidence="8" id="KW-1185">Reference proteome</keyword>
<dbReference type="InterPro" id="IPR025991">
    <property type="entry name" value="Chemoreceptor_zinc-bind_dom"/>
</dbReference>
<accession>A0ABX1KRV4</accession>
<dbReference type="PROSITE" id="PS50111">
    <property type="entry name" value="CHEMOTAXIS_TRANSDUC_2"/>
    <property type="match status" value="1"/>
</dbReference>
<dbReference type="PANTHER" id="PTHR32089">
    <property type="entry name" value="METHYL-ACCEPTING CHEMOTAXIS PROTEIN MCPB"/>
    <property type="match status" value="1"/>
</dbReference>
<dbReference type="InterPro" id="IPR004090">
    <property type="entry name" value="Chemotax_Me-accpt_rcpt"/>
</dbReference>
<evidence type="ECO:0000313" key="8">
    <source>
        <dbReference type="Proteomes" id="UP000527352"/>
    </source>
</evidence>
<evidence type="ECO:0000256" key="3">
    <source>
        <dbReference type="ARBA" id="ARBA00029447"/>
    </source>
</evidence>
<reference evidence="7 8" key="1">
    <citation type="submission" date="2020-04" db="EMBL/GenBank/DDBJ databases">
        <title>The first description of lens atrophy caused by putative novel Shewanella sp. that is a new emerging pathogen for cultured rainbow trout?</title>
        <authorList>
            <person name="Saticioglu I.B."/>
            <person name="Duman M."/>
            <person name="Altun S."/>
        </authorList>
    </citation>
    <scope>NUCLEOTIDE SEQUENCE [LARGE SCALE GENOMIC DNA]</scope>
    <source>
        <strain evidence="7 8">S-1</strain>
    </source>
</reference>
<evidence type="ECO:0000256" key="2">
    <source>
        <dbReference type="ARBA" id="ARBA00023224"/>
    </source>
</evidence>
<feature type="coiled-coil region" evidence="5">
    <location>
        <begin position="3"/>
        <end position="48"/>
    </location>
</feature>
<organism evidence="7 8">
    <name type="scientific">Shewanella oncorhynchi</name>
    <dbReference type="NCBI Taxonomy" id="2726434"/>
    <lineage>
        <taxon>Bacteria</taxon>
        <taxon>Pseudomonadati</taxon>
        <taxon>Pseudomonadota</taxon>
        <taxon>Gammaproteobacteria</taxon>
        <taxon>Alteromonadales</taxon>
        <taxon>Shewanellaceae</taxon>
        <taxon>Shewanella</taxon>
    </lineage>
</organism>
<protein>
    <submittedName>
        <fullName evidence="7">Chemotaxis protein</fullName>
    </submittedName>
</protein>
<dbReference type="PANTHER" id="PTHR32089:SF112">
    <property type="entry name" value="LYSOZYME-LIKE PROTEIN-RELATED"/>
    <property type="match status" value="1"/>
</dbReference>
<dbReference type="Gene3D" id="6.10.250.3200">
    <property type="match status" value="1"/>
</dbReference>
<evidence type="ECO:0000256" key="5">
    <source>
        <dbReference type="SAM" id="Coils"/>
    </source>
</evidence>
<dbReference type="Gene3D" id="1.20.120.30">
    <property type="entry name" value="Aspartate receptor, ligand-binding domain"/>
    <property type="match status" value="1"/>
</dbReference>
<evidence type="ECO:0000259" key="6">
    <source>
        <dbReference type="PROSITE" id="PS50111"/>
    </source>
</evidence>
<gene>
    <name evidence="7" type="ORF">HGO26_18910</name>
</gene>
<keyword evidence="5" id="KW-0175">Coiled coil</keyword>
<name>A0ABX1KRV4_9GAMM</name>
<dbReference type="PRINTS" id="PR00260">
    <property type="entry name" value="CHEMTRNSDUCR"/>
</dbReference>
<keyword evidence="2 4" id="KW-0807">Transducer</keyword>
<evidence type="ECO:0000256" key="1">
    <source>
        <dbReference type="ARBA" id="ARBA00004370"/>
    </source>
</evidence>
<sequence>MFNKRYIHEIDLLKSQMQAINEQSQFQIEELQNTIEDLKLELSTALQAYDKKSEMMINLLSGAMLTESVRNSIAQRAQALGDEAVALNQVKELVSSTSQTSKLLEDKVLIVRSAAEQSRACVGDLKNSSGQIFRLIGSIKEISDQTNLLALNAAIEAARAGEAGRGFAVVADEVRQLASKAHIASTEIEKLINSMQVQTEQIALRVSDTVTSTDDITHSVADISTVIDKMSGCALHMHDVIDTSSQVSFLNTVKLDHVVWKNAIYLKIANQQFGETVNKHTECRLGKWYFQEAGAELYGQSRSFKAIDAPHKQVHDMGSAALVAGAYGDVDKMNAHLVVMENASVQVATAIERLIDEIKQSKAAASSSLVA</sequence>
<dbReference type="Pfam" id="PF00015">
    <property type="entry name" value="MCPsignal"/>
    <property type="match status" value="1"/>
</dbReference>
<comment type="similarity">
    <text evidence="3">Belongs to the methyl-accepting chemotaxis (MCP) protein family.</text>
</comment>
<comment type="subcellular location">
    <subcellularLocation>
        <location evidence="1">Membrane</location>
    </subcellularLocation>
</comment>
<proteinExistence type="inferred from homology"/>